<evidence type="ECO:0000313" key="4">
    <source>
        <dbReference type="Proteomes" id="UP000597444"/>
    </source>
</evidence>
<dbReference type="Pfam" id="PF01548">
    <property type="entry name" value="DEDD_Tnp_IS110"/>
    <property type="match status" value="1"/>
</dbReference>
<dbReference type="Pfam" id="PF02371">
    <property type="entry name" value="Transposase_20"/>
    <property type="match status" value="1"/>
</dbReference>
<evidence type="ECO:0000259" key="1">
    <source>
        <dbReference type="Pfam" id="PF01548"/>
    </source>
</evidence>
<dbReference type="GO" id="GO:0006313">
    <property type="term" value="P:DNA transposition"/>
    <property type="evidence" value="ECO:0007669"/>
    <property type="project" value="InterPro"/>
</dbReference>
<dbReference type="Proteomes" id="UP000597444">
    <property type="component" value="Unassembled WGS sequence"/>
</dbReference>
<feature type="domain" description="Transposase IS116/IS110/IS902 C-terminal" evidence="2">
    <location>
        <begin position="254"/>
        <end position="338"/>
    </location>
</feature>
<comment type="caution">
    <text evidence="3">The sequence shown here is derived from an EMBL/GenBank/DDBJ whole genome shotgun (WGS) entry which is preliminary data.</text>
</comment>
<feature type="domain" description="Transposase IS110-like N-terminal" evidence="1">
    <location>
        <begin position="9"/>
        <end position="156"/>
    </location>
</feature>
<dbReference type="NCBIfam" id="NF033542">
    <property type="entry name" value="transpos_IS110"/>
    <property type="match status" value="1"/>
</dbReference>
<dbReference type="InterPro" id="IPR003346">
    <property type="entry name" value="Transposase_20"/>
</dbReference>
<evidence type="ECO:0000313" key="3">
    <source>
        <dbReference type="EMBL" id="GHO97538.1"/>
    </source>
</evidence>
<proteinExistence type="predicted"/>
<protein>
    <submittedName>
        <fullName evidence="3">IS110 family transposase</fullName>
    </submittedName>
</protein>
<sequence length="411" mass="46027">MQVLYERCAGLDVHKKTVVVTVLITQSKGTVQKLTRTFSTMTADLLTLDEWLRGLQVIHLALESTGVYWHPVFNILEEGRSILLVNPQHMRAVPGRKTDVKDSEWLADLHRHGLLKASFIPPKPIRELRELTRYRKTLVQERAQEVNRLQKVLEGANVKLAAVATDVLGKSGRQMLEALIDGVQDAEALSALARGRLRAKLPELRKALDGRVQPQHRFLLTRMLAHIDFLEESLEQVNKEIEQQLAPFEEAMTLAQSVIGIQETAAAAILAEIGTDMSRFPTASHLASWAGVCPGNKQSGGKRHNGATTLGNAHLRAVLGEVAWAIAHTRDNYLSAQYHRIARRRGKQKAIVAVSHSVLVILYHVLRNKQPYHDLGADYFAKLDTARTERHHVHQLEQLGYRVILAPKEVA</sequence>
<gene>
    <name evidence="3" type="ORF">KSF_075860</name>
</gene>
<dbReference type="GO" id="GO:0003677">
    <property type="term" value="F:DNA binding"/>
    <property type="evidence" value="ECO:0007669"/>
    <property type="project" value="InterPro"/>
</dbReference>
<dbReference type="AlphaFoldDB" id="A0A8J3N6G9"/>
<dbReference type="EMBL" id="BNJK01000001">
    <property type="protein sequence ID" value="GHO97538.1"/>
    <property type="molecule type" value="Genomic_DNA"/>
</dbReference>
<reference evidence="3" key="1">
    <citation type="submission" date="2020-10" db="EMBL/GenBank/DDBJ databases">
        <title>Taxonomic study of unclassified bacteria belonging to the class Ktedonobacteria.</title>
        <authorList>
            <person name="Yabe S."/>
            <person name="Wang C.M."/>
            <person name="Zheng Y."/>
            <person name="Sakai Y."/>
            <person name="Cavaletti L."/>
            <person name="Monciardini P."/>
            <person name="Donadio S."/>
        </authorList>
    </citation>
    <scope>NUCLEOTIDE SEQUENCE</scope>
    <source>
        <strain evidence="3">ID150040</strain>
    </source>
</reference>
<dbReference type="PANTHER" id="PTHR33055:SF15">
    <property type="entry name" value="TRANSPOSASE-RELATED"/>
    <property type="match status" value="1"/>
</dbReference>
<organism evidence="3 4">
    <name type="scientific">Reticulibacter mediterranei</name>
    <dbReference type="NCBI Taxonomy" id="2778369"/>
    <lineage>
        <taxon>Bacteria</taxon>
        <taxon>Bacillati</taxon>
        <taxon>Chloroflexota</taxon>
        <taxon>Ktedonobacteria</taxon>
        <taxon>Ktedonobacterales</taxon>
        <taxon>Reticulibacteraceae</taxon>
        <taxon>Reticulibacter</taxon>
    </lineage>
</organism>
<dbReference type="RefSeq" id="WP_220208078.1">
    <property type="nucleotide sequence ID" value="NZ_BNJK01000001.1"/>
</dbReference>
<name>A0A8J3N6G9_9CHLR</name>
<dbReference type="InterPro" id="IPR047650">
    <property type="entry name" value="Transpos_IS110"/>
</dbReference>
<dbReference type="InterPro" id="IPR002525">
    <property type="entry name" value="Transp_IS110-like_N"/>
</dbReference>
<accession>A0A8J3N6G9</accession>
<dbReference type="GO" id="GO:0004803">
    <property type="term" value="F:transposase activity"/>
    <property type="evidence" value="ECO:0007669"/>
    <property type="project" value="InterPro"/>
</dbReference>
<evidence type="ECO:0000259" key="2">
    <source>
        <dbReference type="Pfam" id="PF02371"/>
    </source>
</evidence>
<dbReference type="PANTHER" id="PTHR33055">
    <property type="entry name" value="TRANSPOSASE FOR INSERTION SEQUENCE ELEMENT IS1111A"/>
    <property type="match status" value="1"/>
</dbReference>
<keyword evidence="4" id="KW-1185">Reference proteome</keyword>